<dbReference type="RefSeq" id="XP_066912170.1">
    <property type="nucleotide sequence ID" value="XM_067056069.1"/>
</dbReference>
<dbReference type="InterPro" id="IPR025483">
    <property type="entry name" value="Lipase_euk"/>
</dbReference>
<feature type="active site" description="Charge relay system" evidence="8">
    <location>
        <position position="372"/>
    </location>
</feature>
<dbReference type="InterPro" id="IPR006693">
    <property type="entry name" value="AB_hydrolase_lipase"/>
</dbReference>
<organism evidence="11 12">
    <name type="scientific">Clytia hemisphaerica</name>
    <dbReference type="NCBI Taxonomy" id="252671"/>
    <lineage>
        <taxon>Eukaryota</taxon>
        <taxon>Metazoa</taxon>
        <taxon>Cnidaria</taxon>
        <taxon>Hydrozoa</taxon>
        <taxon>Hydroidolina</taxon>
        <taxon>Leptothecata</taxon>
        <taxon>Obeliida</taxon>
        <taxon>Clytiidae</taxon>
        <taxon>Clytia</taxon>
    </lineage>
</organism>
<dbReference type="GeneID" id="136799360"/>
<feature type="active site" description="Nucleophile" evidence="8">
    <location>
        <position position="168"/>
    </location>
</feature>
<evidence type="ECO:0000256" key="4">
    <source>
        <dbReference type="ARBA" id="ARBA00022963"/>
    </source>
</evidence>
<evidence type="ECO:0000256" key="2">
    <source>
        <dbReference type="ARBA" id="ARBA00022729"/>
    </source>
</evidence>
<keyword evidence="5" id="KW-0443">Lipid metabolism</keyword>
<dbReference type="SUPFAM" id="SSF53474">
    <property type="entry name" value="alpha/beta-Hydrolases"/>
    <property type="match status" value="1"/>
</dbReference>
<dbReference type="GO" id="GO:0016042">
    <property type="term" value="P:lipid catabolic process"/>
    <property type="evidence" value="ECO:0007669"/>
    <property type="project" value="UniProtKB-KW"/>
</dbReference>
<dbReference type="PIRSF" id="PIRSF000862">
    <property type="entry name" value="Steryl_ester_lip"/>
    <property type="match status" value="1"/>
</dbReference>
<dbReference type="AlphaFoldDB" id="A0A7M5X767"/>
<evidence type="ECO:0000256" key="6">
    <source>
        <dbReference type="ARBA" id="ARBA00023180"/>
    </source>
</evidence>
<keyword evidence="3 7" id="KW-0378">Hydrolase</keyword>
<feature type="domain" description="Partial AB-hydrolase lipase" evidence="10">
    <location>
        <begin position="33"/>
        <end position="92"/>
    </location>
</feature>
<name>A0A7M5X767_9CNID</name>
<dbReference type="Gene3D" id="3.40.50.1820">
    <property type="entry name" value="alpha/beta hydrolase"/>
    <property type="match status" value="1"/>
</dbReference>
<reference evidence="11" key="1">
    <citation type="submission" date="2021-01" db="UniProtKB">
        <authorList>
            <consortium name="EnsemblMetazoa"/>
        </authorList>
    </citation>
    <scope>IDENTIFICATION</scope>
</reference>
<feature type="signal peptide" evidence="9">
    <location>
        <begin position="1"/>
        <end position="19"/>
    </location>
</feature>
<dbReference type="Pfam" id="PF04083">
    <property type="entry name" value="Abhydro_lipase"/>
    <property type="match status" value="1"/>
</dbReference>
<evidence type="ECO:0000256" key="9">
    <source>
        <dbReference type="SAM" id="SignalP"/>
    </source>
</evidence>
<dbReference type="FunFam" id="3.40.50.1820:FF:000021">
    <property type="entry name" value="Lipase"/>
    <property type="match status" value="1"/>
</dbReference>
<dbReference type="GO" id="GO:0016788">
    <property type="term" value="F:hydrolase activity, acting on ester bonds"/>
    <property type="evidence" value="ECO:0007669"/>
    <property type="project" value="InterPro"/>
</dbReference>
<dbReference type="InterPro" id="IPR029058">
    <property type="entry name" value="AB_hydrolase_fold"/>
</dbReference>
<dbReference type="OrthoDB" id="9974421at2759"/>
<sequence>MNLLVIFGLMCLQCSEILTRLSIKDMPEENMNVPEMIRYHGYPCETHNITTQDGYILTLHRIPHGREKGEGGGFPTFLQHGFVDSSATWTMNPPSQSLAFILADNGFDVWLGNSRGNVYSNKHTHLTTKDDKYWDFSWDEMAKYDLPACVEYVLNVTEHQQLHYVGHSQGTTIGFAGFSQNKVLASKILTFFALAPVATVQHIKGAIKFLSNFAPFMKKIIDLFGIRDFLPSNAILEFIAQEICGHSHSSEKVCGNIVFLIAGFDTSNLNDTRLPVYLSHLPSGTSVKDFLHYLQMVKSGKFIMYDYGSTEKNQLNYHQSTPPLYNISSCEVPVAIYSGSQDWLADPEDIHNSILHFLPNILSTKNLDSWNHLDFVWGIEANRFVYTDVVKQMLERTDL</sequence>
<keyword evidence="6" id="KW-0325">Glycoprotein</keyword>
<evidence type="ECO:0000313" key="11">
    <source>
        <dbReference type="EnsemblMetazoa" id="CLYHEMP019032.1"/>
    </source>
</evidence>
<feature type="active site" description="Charge relay system" evidence="8">
    <location>
        <position position="342"/>
    </location>
</feature>
<evidence type="ECO:0000256" key="3">
    <source>
        <dbReference type="ARBA" id="ARBA00022801"/>
    </source>
</evidence>
<evidence type="ECO:0000259" key="10">
    <source>
        <dbReference type="Pfam" id="PF04083"/>
    </source>
</evidence>
<accession>A0A7M5X767</accession>
<proteinExistence type="inferred from homology"/>
<keyword evidence="2 9" id="KW-0732">Signal</keyword>
<keyword evidence="4 7" id="KW-0442">Lipid degradation</keyword>
<evidence type="ECO:0000313" key="12">
    <source>
        <dbReference type="Proteomes" id="UP000594262"/>
    </source>
</evidence>
<keyword evidence="12" id="KW-1185">Reference proteome</keyword>
<dbReference type="Proteomes" id="UP000594262">
    <property type="component" value="Unplaced"/>
</dbReference>
<dbReference type="EnsemblMetazoa" id="CLYHEMT019032.1">
    <property type="protein sequence ID" value="CLYHEMP019032.1"/>
    <property type="gene ID" value="CLYHEMG019032"/>
</dbReference>
<evidence type="ECO:0000256" key="5">
    <source>
        <dbReference type="ARBA" id="ARBA00023098"/>
    </source>
</evidence>
<evidence type="ECO:0000256" key="1">
    <source>
        <dbReference type="ARBA" id="ARBA00010701"/>
    </source>
</evidence>
<comment type="similarity">
    <text evidence="1 7">Belongs to the AB hydrolase superfamily. Lipase family.</text>
</comment>
<dbReference type="PANTHER" id="PTHR11005">
    <property type="entry name" value="LYSOSOMAL ACID LIPASE-RELATED"/>
    <property type="match status" value="1"/>
</dbReference>
<feature type="chain" id="PRO_5029714600" description="Lipase" evidence="9">
    <location>
        <begin position="20"/>
        <end position="399"/>
    </location>
</feature>
<protein>
    <recommendedName>
        <fullName evidence="7">Lipase</fullName>
    </recommendedName>
</protein>
<evidence type="ECO:0000256" key="8">
    <source>
        <dbReference type="PIRSR" id="PIRSR000862-1"/>
    </source>
</evidence>
<evidence type="ECO:0000256" key="7">
    <source>
        <dbReference type="PIRNR" id="PIRNR000862"/>
    </source>
</evidence>